<dbReference type="InterPro" id="IPR039425">
    <property type="entry name" value="RNA_pol_sigma-70-like"/>
</dbReference>
<dbReference type="SUPFAM" id="SSF88659">
    <property type="entry name" value="Sigma3 and sigma4 domains of RNA polymerase sigma factors"/>
    <property type="match status" value="1"/>
</dbReference>
<dbReference type="PANTHER" id="PTHR43133">
    <property type="entry name" value="RNA POLYMERASE ECF-TYPE SIGMA FACTO"/>
    <property type="match status" value="1"/>
</dbReference>
<dbReference type="NCBIfam" id="TIGR02937">
    <property type="entry name" value="sigma70-ECF"/>
    <property type="match status" value="1"/>
</dbReference>
<evidence type="ECO:0000256" key="2">
    <source>
        <dbReference type="ARBA" id="ARBA00023015"/>
    </source>
</evidence>
<sequence>MTQELLVAEIASLRRYARALTGNSWAADDLVQDTLERACNKWRLWLAGSNLRAWLFSVMHNVFVNQLRQSSGRSQMTLVDVDEFADQLAATDSDPSQMLDLQRCLMRLPSEQREVLLLVSMQDLSYAEVAKITGVPVGTVMSRLSRARTRLQELLDAPTQAPSSPVAILHRLK</sequence>
<dbReference type="Pfam" id="PF22029">
    <property type="entry name" value="PhyR_sigma2"/>
    <property type="match status" value="1"/>
</dbReference>
<dbReference type="InterPro" id="IPR013325">
    <property type="entry name" value="RNA_pol_sigma_r2"/>
</dbReference>
<evidence type="ECO:0000259" key="6">
    <source>
        <dbReference type="Pfam" id="PF22029"/>
    </source>
</evidence>
<feature type="domain" description="PhyR sigma2" evidence="6">
    <location>
        <begin position="7"/>
        <end position="60"/>
    </location>
</feature>
<organism evidence="7 8">
    <name type="scientific">Rhodoferax lithotrophicus</name>
    <dbReference type="NCBI Taxonomy" id="2798804"/>
    <lineage>
        <taxon>Bacteria</taxon>
        <taxon>Pseudomonadati</taxon>
        <taxon>Pseudomonadota</taxon>
        <taxon>Betaproteobacteria</taxon>
        <taxon>Burkholderiales</taxon>
        <taxon>Comamonadaceae</taxon>
        <taxon>Rhodoferax</taxon>
    </lineage>
</organism>
<evidence type="ECO:0000256" key="3">
    <source>
        <dbReference type="ARBA" id="ARBA00023082"/>
    </source>
</evidence>
<dbReference type="InterPro" id="IPR036388">
    <property type="entry name" value="WH-like_DNA-bd_sf"/>
</dbReference>
<comment type="similarity">
    <text evidence="1">Belongs to the sigma-70 factor family. ECF subfamily.</text>
</comment>
<dbReference type="Pfam" id="PF08281">
    <property type="entry name" value="Sigma70_r4_2"/>
    <property type="match status" value="1"/>
</dbReference>
<keyword evidence="2" id="KW-0805">Transcription regulation</keyword>
<evidence type="ECO:0000256" key="4">
    <source>
        <dbReference type="ARBA" id="ARBA00023163"/>
    </source>
</evidence>
<dbReference type="RefSeq" id="WP_223903725.1">
    <property type="nucleotide sequence ID" value="NZ_AP024238.1"/>
</dbReference>
<keyword evidence="8" id="KW-1185">Reference proteome</keyword>
<dbReference type="EMBL" id="AP024238">
    <property type="protein sequence ID" value="BCO27698.1"/>
    <property type="molecule type" value="Genomic_DNA"/>
</dbReference>
<evidence type="ECO:0000259" key="5">
    <source>
        <dbReference type="Pfam" id="PF08281"/>
    </source>
</evidence>
<dbReference type="PANTHER" id="PTHR43133:SF25">
    <property type="entry name" value="RNA POLYMERASE SIGMA FACTOR RFAY-RELATED"/>
    <property type="match status" value="1"/>
</dbReference>
<evidence type="ECO:0000313" key="8">
    <source>
        <dbReference type="Proteomes" id="UP000824366"/>
    </source>
</evidence>
<evidence type="ECO:0000313" key="7">
    <source>
        <dbReference type="EMBL" id="BCO27698.1"/>
    </source>
</evidence>
<evidence type="ECO:0000256" key="1">
    <source>
        <dbReference type="ARBA" id="ARBA00010641"/>
    </source>
</evidence>
<name>A0ABN6DCF7_9BURK</name>
<dbReference type="InterPro" id="IPR014284">
    <property type="entry name" value="RNA_pol_sigma-70_dom"/>
</dbReference>
<dbReference type="CDD" id="cd06171">
    <property type="entry name" value="Sigma70_r4"/>
    <property type="match status" value="1"/>
</dbReference>
<accession>A0ABN6DCF7</accession>
<reference evidence="7 8" key="1">
    <citation type="journal article" date="2021" name="Microbiol. Spectr.">
        <title>A Single Bacterium Capable of Oxidation and Reduction of Iron at Circumneutral pH.</title>
        <authorList>
            <person name="Kato S."/>
            <person name="Ohkuma M."/>
        </authorList>
    </citation>
    <scope>NUCLEOTIDE SEQUENCE [LARGE SCALE GENOMIC DNA]</scope>
    <source>
        <strain evidence="7 8">MIZ03</strain>
    </source>
</reference>
<dbReference type="InterPro" id="IPR013324">
    <property type="entry name" value="RNA_pol_sigma_r3/r4-like"/>
</dbReference>
<feature type="domain" description="RNA polymerase sigma factor 70 region 4 type 2" evidence="5">
    <location>
        <begin position="100"/>
        <end position="151"/>
    </location>
</feature>
<dbReference type="Gene3D" id="1.10.10.10">
    <property type="entry name" value="Winged helix-like DNA-binding domain superfamily/Winged helix DNA-binding domain"/>
    <property type="match status" value="1"/>
</dbReference>
<gene>
    <name evidence="7" type="ORF">MIZ03_2587</name>
</gene>
<dbReference type="InterPro" id="IPR053866">
    <property type="entry name" value="PhyR_sigma2"/>
</dbReference>
<dbReference type="SUPFAM" id="SSF88946">
    <property type="entry name" value="Sigma2 domain of RNA polymerase sigma factors"/>
    <property type="match status" value="1"/>
</dbReference>
<dbReference type="InterPro" id="IPR013249">
    <property type="entry name" value="RNA_pol_sigma70_r4_t2"/>
</dbReference>
<dbReference type="Gene3D" id="1.10.1740.10">
    <property type="match status" value="1"/>
</dbReference>
<proteinExistence type="inferred from homology"/>
<protein>
    <submittedName>
        <fullName evidence="7">ECF RNA polymerase sigma factor EcfG</fullName>
    </submittedName>
</protein>
<dbReference type="Proteomes" id="UP000824366">
    <property type="component" value="Chromosome"/>
</dbReference>
<keyword evidence="3" id="KW-0731">Sigma factor</keyword>
<keyword evidence="4" id="KW-0804">Transcription</keyword>